<comment type="subcellular location">
    <subcellularLocation>
        <location evidence="1">Membrane</location>
        <topology evidence="1">Multi-pass membrane protein</topology>
    </subcellularLocation>
</comment>
<feature type="compositionally biased region" description="Low complexity" evidence="5">
    <location>
        <begin position="369"/>
        <end position="378"/>
    </location>
</feature>
<dbReference type="Pfam" id="PF04610">
    <property type="entry name" value="TrbL"/>
    <property type="match status" value="1"/>
</dbReference>
<proteinExistence type="predicted"/>
<feature type="signal peptide" evidence="7">
    <location>
        <begin position="1"/>
        <end position="22"/>
    </location>
</feature>
<dbReference type="Proteomes" id="UP000242815">
    <property type="component" value="Unassembled WGS sequence"/>
</dbReference>
<feature type="compositionally biased region" description="Polar residues" evidence="5">
    <location>
        <begin position="438"/>
        <end position="449"/>
    </location>
</feature>
<dbReference type="GO" id="GO:0016020">
    <property type="term" value="C:membrane"/>
    <property type="evidence" value="ECO:0007669"/>
    <property type="project" value="UniProtKB-SubCell"/>
</dbReference>
<gene>
    <name evidence="8" type="ORF">SAMN05216578_10520</name>
</gene>
<reference evidence="8 9" key="1">
    <citation type="submission" date="2016-10" db="EMBL/GenBank/DDBJ databases">
        <authorList>
            <person name="de Groot N.N."/>
        </authorList>
    </citation>
    <scope>NUCLEOTIDE SEQUENCE [LARGE SCALE GENOMIC DNA]</scope>
    <source>
        <strain evidence="8 9">JCM 18415</strain>
    </source>
</reference>
<name>A0A1I6BN51_9GAMM</name>
<dbReference type="InterPro" id="IPR007688">
    <property type="entry name" value="Conjugal_tfr_TrbL/VirB6"/>
</dbReference>
<evidence type="ECO:0000256" key="2">
    <source>
        <dbReference type="ARBA" id="ARBA00022692"/>
    </source>
</evidence>
<accession>A0A1I6BN51</accession>
<organism evidence="8 9">
    <name type="scientific">Halopseudomonas formosensis</name>
    <dbReference type="NCBI Taxonomy" id="1002526"/>
    <lineage>
        <taxon>Bacteria</taxon>
        <taxon>Pseudomonadati</taxon>
        <taxon>Pseudomonadota</taxon>
        <taxon>Gammaproteobacteria</taxon>
        <taxon>Pseudomonadales</taxon>
        <taxon>Pseudomonadaceae</taxon>
        <taxon>Halopseudomonas</taxon>
    </lineage>
</organism>
<evidence type="ECO:0000256" key="3">
    <source>
        <dbReference type="ARBA" id="ARBA00022989"/>
    </source>
</evidence>
<feature type="transmembrane region" description="Helical" evidence="6">
    <location>
        <begin position="179"/>
        <end position="198"/>
    </location>
</feature>
<protein>
    <submittedName>
        <fullName evidence="8">Type IV secretion system protein VirB6/type IV secretion system protein TrbL</fullName>
    </submittedName>
</protein>
<evidence type="ECO:0000256" key="1">
    <source>
        <dbReference type="ARBA" id="ARBA00004141"/>
    </source>
</evidence>
<dbReference type="RefSeq" id="WP_090538717.1">
    <property type="nucleotide sequence ID" value="NZ_FOYD01000005.1"/>
</dbReference>
<dbReference type="OrthoDB" id="8525003at2"/>
<evidence type="ECO:0000313" key="8">
    <source>
        <dbReference type="EMBL" id="SFQ82353.1"/>
    </source>
</evidence>
<evidence type="ECO:0000256" key="5">
    <source>
        <dbReference type="SAM" id="MobiDB-lite"/>
    </source>
</evidence>
<evidence type="ECO:0000256" key="7">
    <source>
        <dbReference type="SAM" id="SignalP"/>
    </source>
</evidence>
<dbReference type="GO" id="GO:0030255">
    <property type="term" value="P:protein secretion by the type IV secretion system"/>
    <property type="evidence" value="ECO:0007669"/>
    <property type="project" value="InterPro"/>
</dbReference>
<feature type="compositionally biased region" description="Low complexity" evidence="5">
    <location>
        <begin position="350"/>
        <end position="360"/>
    </location>
</feature>
<feature type="transmembrane region" description="Helical" evidence="6">
    <location>
        <begin position="151"/>
        <end position="172"/>
    </location>
</feature>
<evidence type="ECO:0000313" key="9">
    <source>
        <dbReference type="Proteomes" id="UP000242815"/>
    </source>
</evidence>
<keyword evidence="7" id="KW-0732">Signal</keyword>
<evidence type="ECO:0000256" key="4">
    <source>
        <dbReference type="ARBA" id="ARBA00023136"/>
    </source>
</evidence>
<feature type="chain" id="PRO_5017267214" evidence="7">
    <location>
        <begin position="23"/>
        <end position="503"/>
    </location>
</feature>
<dbReference type="EMBL" id="FOYD01000005">
    <property type="protein sequence ID" value="SFQ82353.1"/>
    <property type="molecule type" value="Genomic_DNA"/>
</dbReference>
<keyword evidence="4 6" id="KW-0472">Membrane</keyword>
<feature type="transmembrane region" description="Helical" evidence="6">
    <location>
        <begin position="204"/>
        <end position="222"/>
    </location>
</feature>
<feature type="transmembrane region" description="Helical" evidence="6">
    <location>
        <begin position="76"/>
        <end position="97"/>
    </location>
</feature>
<feature type="transmembrane region" description="Helical" evidence="6">
    <location>
        <begin position="243"/>
        <end position="261"/>
    </location>
</feature>
<dbReference type="AlphaFoldDB" id="A0A1I6BN51"/>
<keyword evidence="2 6" id="KW-0812">Transmembrane</keyword>
<feature type="region of interest" description="Disordered" evidence="5">
    <location>
        <begin position="429"/>
        <end position="503"/>
    </location>
</feature>
<evidence type="ECO:0000256" key="6">
    <source>
        <dbReference type="SAM" id="Phobius"/>
    </source>
</evidence>
<dbReference type="InterPro" id="IPR014150">
    <property type="entry name" value="Conjugal_tfr_TrbL"/>
</dbReference>
<keyword evidence="3 6" id="KW-1133">Transmembrane helix</keyword>
<feature type="region of interest" description="Disordered" evidence="5">
    <location>
        <begin position="338"/>
        <end position="382"/>
    </location>
</feature>
<feature type="transmembrane region" description="Helical" evidence="6">
    <location>
        <begin position="46"/>
        <end position="64"/>
    </location>
</feature>
<feature type="compositionally biased region" description="Polar residues" evidence="5">
    <location>
        <begin position="460"/>
        <end position="471"/>
    </location>
</feature>
<sequence>MRPWLYPLLYAGLALLSGPVAAADGDIVRDLQEGFRDSVALWYAPLQQVATWLLLSLAVISYTWSASQMVLRNADLGEFVAEFVRLVIFTGFFLFLIQGGQQLAETMIKGWIWIGGQATSTSLSLSVPEILERGFTLGGDVISAGSGLSRIAYTILALPVVILYTLIAAYAFFVLAEMYVVTAAGIVLLGFGGSQWTVDYAKKYITYTISIGAKLYVMFLVIGAGEQFIHQWAVNQDHESFRAILAIIGVLLMMAILVKMIPDAVQGIINGASLGSATPTVGGMARAAGSVAVGAAVGAAGGAMAVREASKLAGEQLGVGGALASAVAPGGGSSGGSSFLGAQAGGSSAGGTSPSAGTGPLPMPGGGSSAVSATSGAGRMAHAGQTMKNLTKAAGETLGGKIMGDYNASHGSFGGSMAQKLRAERLGMSEGGEPAHTGGQQNSGQTGAMSGTIRGASPSDGGSTHNQTPPATHNRPPFEPASSEHDGSQQPYMSPARRLNDDQ</sequence>
<dbReference type="NCBIfam" id="TIGR02783">
    <property type="entry name" value="TrbL_P"/>
    <property type="match status" value="1"/>
</dbReference>
<dbReference type="STRING" id="1002526.SAMN05216578_10520"/>